<evidence type="ECO:0000256" key="1">
    <source>
        <dbReference type="SAM" id="MobiDB-lite"/>
    </source>
</evidence>
<keyword evidence="4" id="KW-1185">Reference proteome</keyword>
<sequence length="373" mass="42691">MKRLFYELFFYFAAIVSEDPKPGDWAYVNNTKNLYKSCMDEEGIEEIGVKPYLNTSYSQEWPTLIGQNWTGESQFDLNDVITRYFGVFVEPIASVSLRPDPMNSSRYAIYLDDPALFLPRTYFIRPRNDSVLMAYERYLRDTAIYLGAEHDVAAKDAADVLDLEIKLAKIDIPRGLRASFAIANLTLGNDQEIIVLFPSYYSQLEGVINSTDKRTLQNIFGFKYALSKVRDLTEKLRQISFDLLKDTLELINIDESGSGESESSDTESSEDEYFSLTSDSDSQETEDERYQDELPHENDTNNIASTNDYVHQKQSTQYRQPSTDFGSLNRSRARSTPFPQRVTSSGSMNGSVLRPTPFPKSSTKKNKPTYQWR</sequence>
<feature type="compositionally biased region" description="Polar residues" evidence="1">
    <location>
        <begin position="300"/>
        <end position="330"/>
    </location>
</feature>
<feature type="region of interest" description="Disordered" evidence="1">
    <location>
        <begin position="255"/>
        <end position="373"/>
    </location>
</feature>
<protein>
    <submittedName>
        <fullName evidence="3">Membrane metallo-endopeptidase-like 1</fullName>
    </submittedName>
</protein>
<dbReference type="GO" id="GO:0004222">
    <property type="term" value="F:metalloendopeptidase activity"/>
    <property type="evidence" value="ECO:0007669"/>
    <property type="project" value="InterPro"/>
</dbReference>
<comment type="caution">
    <text evidence="3">The sequence shown here is derived from an EMBL/GenBank/DDBJ whole genome shotgun (WGS) entry which is preliminary data.</text>
</comment>
<accession>A0AAV3ZPH8</accession>
<proteinExistence type="predicted"/>
<evidence type="ECO:0000259" key="2">
    <source>
        <dbReference type="Pfam" id="PF05649"/>
    </source>
</evidence>
<organism evidence="3 4">
    <name type="scientific">Plakobranchus ocellatus</name>
    <dbReference type="NCBI Taxonomy" id="259542"/>
    <lineage>
        <taxon>Eukaryota</taxon>
        <taxon>Metazoa</taxon>
        <taxon>Spiralia</taxon>
        <taxon>Lophotrochozoa</taxon>
        <taxon>Mollusca</taxon>
        <taxon>Gastropoda</taxon>
        <taxon>Heterobranchia</taxon>
        <taxon>Euthyneura</taxon>
        <taxon>Panpulmonata</taxon>
        <taxon>Sacoglossa</taxon>
        <taxon>Placobranchoidea</taxon>
        <taxon>Plakobranchidae</taxon>
        <taxon>Plakobranchus</taxon>
    </lineage>
</organism>
<evidence type="ECO:0000313" key="4">
    <source>
        <dbReference type="Proteomes" id="UP000735302"/>
    </source>
</evidence>
<feature type="compositionally biased region" description="Polar residues" evidence="1">
    <location>
        <begin position="337"/>
        <end position="350"/>
    </location>
</feature>
<dbReference type="SUPFAM" id="SSF55486">
    <property type="entry name" value="Metalloproteases ('zincins'), catalytic domain"/>
    <property type="match status" value="1"/>
</dbReference>
<dbReference type="GO" id="GO:0006508">
    <property type="term" value="P:proteolysis"/>
    <property type="evidence" value="ECO:0007669"/>
    <property type="project" value="InterPro"/>
</dbReference>
<feature type="compositionally biased region" description="Acidic residues" evidence="1">
    <location>
        <begin position="262"/>
        <end position="273"/>
    </location>
</feature>
<name>A0AAV3ZPH8_9GAST</name>
<gene>
    <name evidence="3" type="ORF">PoB_002292100</name>
</gene>
<dbReference type="PROSITE" id="PS51885">
    <property type="entry name" value="NEPRILYSIN"/>
    <property type="match status" value="1"/>
</dbReference>
<evidence type="ECO:0000313" key="3">
    <source>
        <dbReference type="EMBL" id="GFN96415.1"/>
    </source>
</evidence>
<dbReference type="InterPro" id="IPR000718">
    <property type="entry name" value="Peptidase_M13"/>
</dbReference>
<dbReference type="Pfam" id="PF05649">
    <property type="entry name" value="Peptidase_M13_N"/>
    <property type="match status" value="1"/>
</dbReference>
<dbReference type="Gene3D" id="1.10.1380.10">
    <property type="entry name" value="Neutral endopeptidase , domain2"/>
    <property type="match status" value="2"/>
</dbReference>
<dbReference type="EMBL" id="BLXT01002679">
    <property type="protein sequence ID" value="GFN96415.1"/>
    <property type="molecule type" value="Genomic_DNA"/>
</dbReference>
<dbReference type="InterPro" id="IPR008753">
    <property type="entry name" value="Peptidase_M13_N"/>
</dbReference>
<feature type="compositionally biased region" description="Acidic residues" evidence="1">
    <location>
        <begin position="281"/>
        <end position="290"/>
    </location>
</feature>
<dbReference type="AlphaFoldDB" id="A0AAV3ZPH8"/>
<feature type="domain" description="Peptidase M13 N-terminal" evidence="2">
    <location>
        <begin position="16"/>
        <end position="174"/>
    </location>
</feature>
<dbReference type="InterPro" id="IPR042089">
    <property type="entry name" value="Peptidase_M13_dom_2"/>
</dbReference>
<dbReference type="Proteomes" id="UP000735302">
    <property type="component" value="Unassembled WGS sequence"/>
</dbReference>
<reference evidence="3 4" key="1">
    <citation type="journal article" date="2021" name="Elife">
        <title>Chloroplast acquisition without the gene transfer in kleptoplastic sea slugs, Plakobranchus ocellatus.</title>
        <authorList>
            <person name="Maeda T."/>
            <person name="Takahashi S."/>
            <person name="Yoshida T."/>
            <person name="Shimamura S."/>
            <person name="Takaki Y."/>
            <person name="Nagai Y."/>
            <person name="Toyoda A."/>
            <person name="Suzuki Y."/>
            <person name="Arimoto A."/>
            <person name="Ishii H."/>
            <person name="Satoh N."/>
            <person name="Nishiyama T."/>
            <person name="Hasebe M."/>
            <person name="Maruyama T."/>
            <person name="Minagawa J."/>
            <person name="Obokata J."/>
            <person name="Shigenobu S."/>
        </authorList>
    </citation>
    <scope>NUCLEOTIDE SEQUENCE [LARGE SCALE GENOMIC DNA]</scope>
</reference>